<dbReference type="PANTHER" id="PTHR43004">
    <property type="entry name" value="TRK SYSTEM POTASSIUM UPTAKE PROTEIN"/>
    <property type="match status" value="1"/>
</dbReference>
<keyword evidence="5" id="KW-0560">Oxidoreductase</keyword>
<evidence type="ECO:0000313" key="6">
    <source>
        <dbReference type="Proteomes" id="UP001501116"/>
    </source>
</evidence>
<feature type="domain" description="FAD-binding" evidence="4">
    <location>
        <begin position="2"/>
        <end position="303"/>
    </location>
</feature>
<evidence type="ECO:0000256" key="2">
    <source>
        <dbReference type="ARBA" id="ARBA00022630"/>
    </source>
</evidence>
<evidence type="ECO:0000313" key="5">
    <source>
        <dbReference type="EMBL" id="GAA1973467.1"/>
    </source>
</evidence>
<dbReference type="Gene3D" id="3.30.70.2450">
    <property type="match status" value="1"/>
</dbReference>
<dbReference type="Pfam" id="PF01494">
    <property type="entry name" value="FAD_binding_3"/>
    <property type="match status" value="1"/>
</dbReference>
<dbReference type="InterPro" id="IPR002938">
    <property type="entry name" value="FAD-bd"/>
</dbReference>
<protein>
    <submittedName>
        <fullName evidence="5">FAD-dependent monooxygenase</fullName>
    </submittedName>
</protein>
<evidence type="ECO:0000256" key="1">
    <source>
        <dbReference type="ARBA" id="ARBA00001974"/>
    </source>
</evidence>
<dbReference type="InterPro" id="IPR036188">
    <property type="entry name" value="FAD/NAD-bd_sf"/>
</dbReference>
<accession>A0ABN2RRT4</accession>
<sequence length="452" mass="49288">MRRSRALGTQARTLEIYEQLGIVDEILALGQRVTALVRHREGVPEQRFDFGYSDVPTRYEYGLLVDQTRTEEVLRRRVERLGGTVEWGTRLDSLSQDENGVRAVLLGHDGAASVVETPWLVGCDGAHSTVRKQLGIPLEGESTYTWLVADAEVEIDLDPHAVHWFFADGGAVMLFPMQDKGRWRLLDTADALLDNEPSKVAERFQRRVTAATGLPVRVGIPDWVSVFTIQQRAVPEMRRGRCFVAGDAAHVHSPAGGQGMNTGLQDAFNLGWKLAAVVEGLAGGELLDSYAAERVPNGKKLLESTAMITSYVLGTEDEHRPQTTAHEVLGSVQALSISYPDSPLTVPAAVPATPRPGERVTAVTADRARGDGWRALLDQLRNPQWTLLALGGFRCADAVPDGMAVLALDDAELSEDLGAEDGGWLLIRPDGYVSARGGLADPVSWPEYAIRR</sequence>
<dbReference type="Proteomes" id="UP001501116">
    <property type="component" value="Unassembled WGS sequence"/>
</dbReference>
<keyword evidence="2" id="KW-0285">Flavoprotein</keyword>
<comment type="cofactor">
    <cofactor evidence="1">
        <name>FAD</name>
        <dbReference type="ChEBI" id="CHEBI:57692"/>
    </cofactor>
</comment>
<comment type="caution">
    <text evidence="5">The sequence shown here is derived from an EMBL/GenBank/DDBJ whole genome shotgun (WGS) entry which is preliminary data.</text>
</comment>
<gene>
    <name evidence="5" type="ORF">GCM10009754_55450</name>
</gene>
<dbReference type="PANTHER" id="PTHR43004:SF19">
    <property type="entry name" value="BINDING MONOOXYGENASE, PUTATIVE (JCVI)-RELATED"/>
    <property type="match status" value="1"/>
</dbReference>
<dbReference type="PRINTS" id="PR00420">
    <property type="entry name" value="RNGMNOXGNASE"/>
</dbReference>
<keyword evidence="5" id="KW-0503">Monooxygenase</keyword>
<evidence type="ECO:0000256" key="3">
    <source>
        <dbReference type="ARBA" id="ARBA00022827"/>
    </source>
</evidence>
<proteinExistence type="predicted"/>
<dbReference type="EMBL" id="BAAANN010000024">
    <property type="protein sequence ID" value="GAA1973467.1"/>
    <property type="molecule type" value="Genomic_DNA"/>
</dbReference>
<dbReference type="Gene3D" id="3.40.30.120">
    <property type="match status" value="1"/>
</dbReference>
<dbReference type="GO" id="GO:0004497">
    <property type="term" value="F:monooxygenase activity"/>
    <property type="evidence" value="ECO:0007669"/>
    <property type="project" value="UniProtKB-KW"/>
</dbReference>
<reference evidence="5 6" key="1">
    <citation type="journal article" date="2019" name="Int. J. Syst. Evol. Microbiol.">
        <title>The Global Catalogue of Microorganisms (GCM) 10K type strain sequencing project: providing services to taxonomists for standard genome sequencing and annotation.</title>
        <authorList>
            <consortium name="The Broad Institute Genomics Platform"/>
            <consortium name="The Broad Institute Genome Sequencing Center for Infectious Disease"/>
            <person name="Wu L."/>
            <person name="Ma J."/>
        </authorList>
    </citation>
    <scope>NUCLEOTIDE SEQUENCE [LARGE SCALE GENOMIC DNA]</scope>
    <source>
        <strain evidence="5 6">JCM 14545</strain>
    </source>
</reference>
<organism evidence="5 6">
    <name type="scientific">Amycolatopsis minnesotensis</name>
    <dbReference type="NCBI Taxonomy" id="337894"/>
    <lineage>
        <taxon>Bacteria</taxon>
        <taxon>Bacillati</taxon>
        <taxon>Actinomycetota</taxon>
        <taxon>Actinomycetes</taxon>
        <taxon>Pseudonocardiales</taxon>
        <taxon>Pseudonocardiaceae</taxon>
        <taxon>Amycolatopsis</taxon>
    </lineage>
</organism>
<evidence type="ECO:0000259" key="4">
    <source>
        <dbReference type="Pfam" id="PF01494"/>
    </source>
</evidence>
<dbReference type="InterPro" id="IPR050641">
    <property type="entry name" value="RIFMO-like"/>
</dbReference>
<keyword evidence="3" id="KW-0274">FAD</keyword>
<keyword evidence="6" id="KW-1185">Reference proteome</keyword>
<name>A0ABN2RRT4_9PSEU</name>
<dbReference type="Gene3D" id="3.50.50.60">
    <property type="entry name" value="FAD/NAD(P)-binding domain"/>
    <property type="match status" value="1"/>
</dbReference>
<dbReference type="SUPFAM" id="SSF51905">
    <property type="entry name" value="FAD/NAD(P)-binding domain"/>
    <property type="match status" value="1"/>
</dbReference>